<feature type="transmembrane region" description="Helical" evidence="1">
    <location>
        <begin position="6"/>
        <end position="30"/>
    </location>
</feature>
<organism evidence="2">
    <name type="scientific">marine metagenome</name>
    <dbReference type="NCBI Taxonomy" id="408172"/>
    <lineage>
        <taxon>unclassified sequences</taxon>
        <taxon>metagenomes</taxon>
        <taxon>ecological metagenomes</taxon>
    </lineage>
</organism>
<dbReference type="AlphaFoldDB" id="A0A382M037"/>
<keyword evidence="1" id="KW-1133">Transmembrane helix</keyword>
<feature type="non-terminal residue" evidence="2">
    <location>
        <position position="42"/>
    </location>
</feature>
<name>A0A382M037_9ZZZZ</name>
<proteinExistence type="predicted"/>
<evidence type="ECO:0000313" key="2">
    <source>
        <dbReference type="EMBL" id="SVC42068.1"/>
    </source>
</evidence>
<evidence type="ECO:0000256" key="1">
    <source>
        <dbReference type="SAM" id="Phobius"/>
    </source>
</evidence>
<keyword evidence="1" id="KW-0812">Transmembrane</keyword>
<gene>
    <name evidence="2" type="ORF">METZ01_LOCUS294922</name>
</gene>
<accession>A0A382M037</accession>
<sequence length="42" mass="4515">VFNRNLIVLSISQIFSFTAAPITVFLSGIIGSNMTDVKSLVT</sequence>
<protein>
    <submittedName>
        <fullName evidence="2">Uncharacterized protein</fullName>
    </submittedName>
</protein>
<keyword evidence="1" id="KW-0472">Membrane</keyword>
<dbReference type="EMBL" id="UINC01090276">
    <property type="protein sequence ID" value="SVC42068.1"/>
    <property type="molecule type" value="Genomic_DNA"/>
</dbReference>
<feature type="non-terminal residue" evidence="2">
    <location>
        <position position="1"/>
    </location>
</feature>
<reference evidence="2" key="1">
    <citation type="submission" date="2018-05" db="EMBL/GenBank/DDBJ databases">
        <authorList>
            <person name="Lanie J.A."/>
            <person name="Ng W.-L."/>
            <person name="Kazmierczak K.M."/>
            <person name="Andrzejewski T.M."/>
            <person name="Davidsen T.M."/>
            <person name="Wayne K.J."/>
            <person name="Tettelin H."/>
            <person name="Glass J.I."/>
            <person name="Rusch D."/>
            <person name="Podicherti R."/>
            <person name="Tsui H.-C.T."/>
            <person name="Winkler M.E."/>
        </authorList>
    </citation>
    <scope>NUCLEOTIDE SEQUENCE</scope>
</reference>